<keyword evidence="1" id="KW-0472">Membrane</keyword>
<dbReference type="OrthoDB" id="6401371at2"/>
<comment type="caution">
    <text evidence="2">The sequence shown here is derived from an EMBL/GenBank/DDBJ whole genome shotgun (WGS) entry which is preliminary data.</text>
</comment>
<organism evidence="2 3">
    <name type="scientific">Ferrimonas sediminicola</name>
    <dbReference type="NCBI Taxonomy" id="2569538"/>
    <lineage>
        <taxon>Bacteria</taxon>
        <taxon>Pseudomonadati</taxon>
        <taxon>Pseudomonadota</taxon>
        <taxon>Gammaproteobacteria</taxon>
        <taxon>Alteromonadales</taxon>
        <taxon>Ferrimonadaceae</taxon>
        <taxon>Ferrimonas</taxon>
    </lineage>
</organism>
<reference evidence="2 3" key="1">
    <citation type="submission" date="2019-04" db="EMBL/GenBank/DDBJ databases">
        <authorList>
            <person name="Hwang J.C."/>
        </authorList>
    </citation>
    <scope>NUCLEOTIDE SEQUENCE [LARGE SCALE GENOMIC DNA]</scope>
    <source>
        <strain evidence="2 3">IMCC35001</strain>
    </source>
</reference>
<gene>
    <name evidence="2" type="ORF">FCL40_16005</name>
</gene>
<dbReference type="EMBL" id="SWCI01000014">
    <property type="protein sequence ID" value="TKB47352.1"/>
    <property type="molecule type" value="Genomic_DNA"/>
</dbReference>
<protein>
    <submittedName>
        <fullName evidence="2">Uncharacterized protein</fullName>
    </submittedName>
</protein>
<evidence type="ECO:0000313" key="3">
    <source>
        <dbReference type="Proteomes" id="UP000305674"/>
    </source>
</evidence>
<accession>A0A4V5NX82</accession>
<dbReference type="RefSeq" id="WP_136854308.1">
    <property type="nucleotide sequence ID" value="NZ_SWCI01000014.1"/>
</dbReference>
<sequence>MEWRLFTALAVLIIGNGYWALRYYQARHQTGWDENRRVAEMESLQDHWLQFSTVAIILIMLLAPLARQALLSGG</sequence>
<proteinExistence type="predicted"/>
<evidence type="ECO:0000313" key="2">
    <source>
        <dbReference type="EMBL" id="TKB47352.1"/>
    </source>
</evidence>
<name>A0A4V5NX82_9GAMM</name>
<evidence type="ECO:0000256" key="1">
    <source>
        <dbReference type="SAM" id="Phobius"/>
    </source>
</evidence>
<dbReference type="Proteomes" id="UP000305674">
    <property type="component" value="Unassembled WGS sequence"/>
</dbReference>
<feature type="transmembrane region" description="Helical" evidence="1">
    <location>
        <begin position="6"/>
        <end position="26"/>
    </location>
</feature>
<keyword evidence="1" id="KW-1133">Transmembrane helix</keyword>
<feature type="transmembrane region" description="Helical" evidence="1">
    <location>
        <begin position="47"/>
        <end position="66"/>
    </location>
</feature>
<keyword evidence="3" id="KW-1185">Reference proteome</keyword>
<dbReference type="AlphaFoldDB" id="A0A4V5NX82"/>
<keyword evidence="1" id="KW-0812">Transmembrane</keyword>